<protein>
    <submittedName>
        <fullName evidence="2">Uncharacterized protein</fullName>
    </submittedName>
</protein>
<reference evidence="2" key="2">
    <citation type="submission" date="2020-09" db="EMBL/GenBank/DDBJ databases">
        <authorList>
            <person name="Sun Q."/>
            <person name="Kim S."/>
        </authorList>
    </citation>
    <scope>NUCLEOTIDE SEQUENCE</scope>
    <source>
        <strain evidence="2">KCTC 23430</strain>
    </source>
</reference>
<feature type="transmembrane region" description="Helical" evidence="1">
    <location>
        <begin position="29"/>
        <end position="47"/>
    </location>
</feature>
<evidence type="ECO:0000313" key="3">
    <source>
        <dbReference type="Proteomes" id="UP000644693"/>
    </source>
</evidence>
<dbReference type="Proteomes" id="UP000644693">
    <property type="component" value="Unassembled WGS sequence"/>
</dbReference>
<name>A0A919CI47_9GAMM</name>
<sequence length="202" mass="21448">MAETEIPTEMSAPDTPALRLARHLGYHGLLALGALALFAAADSWFVLTGLGMAQALCVVTGILAGATIPTLVHEWFHYLGARVSGADYTIPRKLGLFVYDWNFQTNTLKQFFVMSIGGTVGSLLAIGLLLLNLPADSAGRAVLLATAIASMGFAGTIEWPVLLRTRQSGEPLTELAKTDLGVIRRAFVVAGVVGLVSYSLIY</sequence>
<proteinExistence type="predicted"/>
<feature type="transmembrane region" description="Helical" evidence="1">
    <location>
        <begin position="141"/>
        <end position="162"/>
    </location>
</feature>
<evidence type="ECO:0000313" key="2">
    <source>
        <dbReference type="EMBL" id="GHD27652.1"/>
    </source>
</evidence>
<feature type="transmembrane region" description="Helical" evidence="1">
    <location>
        <begin position="182"/>
        <end position="201"/>
    </location>
</feature>
<keyword evidence="3" id="KW-1185">Reference proteome</keyword>
<feature type="transmembrane region" description="Helical" evidence="1">
    <location>
        <begin position="53"/>
        <end position="72"/>
    </location>
</feature>
<organism evidence="2 3">
    <name type="scientific">Parahalioglobus pacificus</name>
    <dbReference type="NCBI Taxonomy" id="930806"/>
    <lineage>
        <taxon>Bacteria</taxon>
        <taxon>Pseudomonadati</taxon>
        <taxon>Pseudomonadota</taxon>
        <taxon>Gammaproteobacteria</taxon>
        <taxon>Cellvibrionales</taxon>
        <taxon>Halieaceae</taxon>
        <taxon>Parahalioglobus</taxon>
    </lineage>
</organism>
<evidence type="ECO:0000256" key="1">
    <source>
        <dbReference type="SAM" id="Phobius"/>
    </source>
</evidence>
<dbReference type="EMBL" id="BMYM01000001">
    <property type="protein sequence ID" value="GHD27652.1"/>
    <property type="molecule type" value="Genomic_DNA"/>
</dbReference>
<feature type="transmembrane region" description="Helical" evidence="1">
    <location>
        <begin position="111"/>
        <end position="135"/>
    </location>
</feature>
<gene>
    <name evidence="2" type="ORF">GCM10007053_06230</name>
</gene>
<reference evidence="2" key="1">
    <citation type="journal article" date="2014" name="Int. J. Syst. Evol. Microbiol.">
        <title>Complete genome sequence of Corynebacterium casei LMG S-19264T (=DSM 44701T), isolated from a smear-ripened cheese.</title>
        <authorList>
            <consortium name="US DOE Joint Genome Institute (JGI-PGF)"/>
            <person name="Walter F."/>
            <person name="Albersmeier A."/>
            <person name="Kalinowski J."/>
            <person name="Ruckert C."/>
        </authorList>
    </citation>
    <scope>NUCLEOTIDE SEQUENCE</scope>
    <source>
        <strain evidence="2">KCTC 23430</strain>
    </source>
</reference>
<dbReference type="RefSeq" id="WP_189475040.1">
    <property type="nucleotide sequence ID" value="NZ_BMYM01000001.1"/>
</dbReference>
<accession>A0A919CI47</accession>
<keyword evidence="1" id="KW-0812">Transmembrane</keyword>
<keyword evidence="1" id="KW-1133">Transmembrane helix</keyword>
<dbReference type="AlphaFoldDB" id="A0A919CI47"/>
<keyword evidence="1" id="KW-0472">Membrane</keyword>
<comment type="caution">
    <text evidence="2">The sequence shown here is derived from an EMBL/GenBank/DDBJ whole genome shotgun (WGS) entry which is preliminary data.</text>
</comment>